<feature type="region of interest" description="Disordered" evidence="1">
    <location>
        <begin position="201"/>
        <end position="236"/>
    </location>
</feature>
<keyword evidence="3" id="KW-1185">Reference proteome</keyword>
<feature type="region of interest" description="Disordered" evidence="1">
    <location>
        <begin position="153"/>
        <end position="178"/>
    </location>
</feature>
<sequence length="392" mass="43347">MQCAEAPDELSQGPYPEMVTADTILKRSNAIRGARPVCQSTTDSGMNVLKRSNAVSFRGRREMLISRFRSLGSFFSRCAATEGGGVPSPKSSLFLSEDLYFDEPEQDQGVNTGTTTPEIICSEVAEMVRERVETPVLTINCVLASAASEIGDDRDDFSFVDSPTDDDDDFSTVNSPTAGQFPQVVVDVTATVQAQLVWVNNRPRRPQQATSSSSEEEQEQQQEQESDAQSAKEQPTDITRELPALLTAWAEQDLTASEIGELLHEYAWGRDAALGYMITNMVNTCKYYHLITHHLLWELELRNARGDTLCSAVPVGDKTLCAVAGPRKPRDNLQEYLQWSNGEVQDPSNPMLRSLLNFRDGPEGGVGSTPPQVELSLIDRSEIFENANWWEG</sequence>
<reference evidence="2" key="2">
    <citation type="submission" date="2020-02" db="EMBL/GenBank/DDBJ databases">
        <authorList>
            <person name="Gilchrist C.L.M."/>
            <person name="Chooi Y.-H."/>
        </authorList>
    </citation>
    <scope>NUCLEOTIDE SEQUENCE</scope>
    <source>
        <strain evidence="2">MST-FP2251</strain>
    </source>
</reference>
<proteinExistence type="predicted"/>
<dbReference type="Proteomes" id="UP001194746">
    <property type="component" value="Unassembled WGS sequence"/>
</dbReference>
<gene>
    <name evidence="2" type="ORF">FE257_008322</name>
</gene>
<name>A0AAD4GTI9_ASPNN</name>
<evidence type="ECO:0000313" key="2">
    <source>
        <dbReference type="EMBL" id="KAF9888747.1"/>
    </source>
</evidence>
<dbReference type="EMBL" id="VCAU01000043">
    <property type="protein sequence ID" value="KAF9888747.1"/>
    <property type="molecule type" value="Genomic_DNA"/>
</dbReference>
<accession>A0AAD4GTI9</accession>
<organism evidence="2 3">
    <name type="scientific">Aspergillus nanangensis</name>
    <dbReference type="NCBI Taxonomy" id="2582783"/>
    <lineage>
        <taxon>Eukaryota</taxon>
        <taxon>Fungi</taxon>
        <taxon>Dikarya</taxon>
        <taxon>Ascomycota</taxon>
        <taxon>Pezizomycotina</taxon>
        <taxon>Eurotiomycetes</taxon>
        <taxon>Eurotiomycetidae</taxon>
        <taxon>Eurotiales</taxon>
        <taxon>Aspergillaceae</taxon>
        <taxon>Aspergillus</taxon>
        <taxon>Aspergillus subgen. Circumdati</taxon>
    </lineage>
</organism>
<comment type="caution">
    <text evidence="2">The sequence shown here is derived from an EMBL/GenBank/DDBJ whole genome shotgun (WGS) entry which is preliminary data.</text>
</comment>
<evidence type="ECO:0000313" key="3">
    <source>
        <dbReference type="Proteomes" id="UP001194746"/>
    </source>
</evidence>
<evidence type="ECO:0000256" key="1">
    <source>
        <dbReference type="SAM" id="MobiDB-lite"/>
    </source>
</evidence>
<reference evidence="2" key="1">
    <citation type="journal article" date="2019" name="Beilstein J. Org. Chem.">
        <title>Nanangenines: drimane sesquiterpenoids as the dominant metabolite cohort of a novel Australian fungus, Aspergillus nanangensis.</title>
        <authorList>
            <person name="Lacey H.J."/>
            <person name="Gilchrist C.L.M."/>
            <person name="Crombie A."/>
            <person name="Kalaitzis J.A."/>
            <person name="Vuong D."/>
            <person name="Rutledge P.J."/>
            <person name="Turner P."/>
            <person name="Pitt J.I."/>
            <person name="Lacey E."/>
            <person name="Chooi Y.H."/>
            <person name="Piggott A.M."/>
        </authorList>
    </citation>
    <scope>NUCLEOTIDE SEQUENCE</scope>
    <source>
        <strain evidence="2">MST-FP2251</strain>
    </source>
</reference>
<protein>
    <submittedName>
        <fullName evidence="2">Uncharacterized protein</fullName>
    </submittedName>
</protein>
<dbReference type="AlphaFoldDB" id="A0AAD4GTI9"/>
<feature type="compositionally biased region" description="Acidic residues" evidence="1">
    <location>
        <begin position="214"/>
        <end position="226"/>
    </location>
</feature>